<reference evidence="1" key="1">
    <citation type="submission" date="2014-05" db="EMBL/GenBank/DDBJ databases">
        <authorList>
            <person name="Chronopoulou M."/>
        </authorList>
    </citation>
    <scope>NUCLEOTIDE SEQUENCE</scope>
    <source>
        <tissue evidence="1">Whole organism</tissue>
    </source>
</reference>
<accession>A0A0K2SXB6</accession>
<organism evidence="1">
    <name type="scientific">Lepeophtheirus salmonis</name>
    <name type="common">Salmon louse</name>
    <name type="synonym">Caligus salmonis</name>
    <dbReference type="NCBI Taxonomy" id="72036"/>
    <lineage>
        <taxon>Eukaryota</taxon>
        <taxon>Metazoa</taxon>
        <taxon>Ecdysozoa</taxon>
        <taxon>Arthropoda</taxon>
        <taxon>Crustacea</taxon>
        <taxon>Multicrustacea</taxon>
        <taxon>Hexanauplia</taxon>
        <taxon>Copepoda</taxon>
        <taxon>Siphonostomatoida</taxon>
        <taxon>Caligidae</taxon>
        <taxon>Lepeophtheirus</taxon>
    </lineage>
</organism>
<protein>
    <submittedName>
        <fullName evidence="1">Uncharacterized protein</fullName>
    </submittedName>
</protein>
<proteinExistence type="predicted"/>
<dbReference type="AlphaFoldDB" id="A0A0K2SXB6"/>
<sequence length="71" mass="8748">LLYIIFVIYQFKIILPFFQFRHFSFFLLCCHFFLKSAKNIVINICVPQFFWSCLIDDIRIDELHSKYYQEA</sequence>
<name>A0A0K2SXB6_LEPSM</name>
<evidence type="ECO:0000313" key="1">
    <source>
        <dbReference type="EMBL" id="CDW18369.1"/>
    </source>
</evidence>
<feature type="non-terminal residue" evidence="1">
    <location>
        <position position="1"/>
    </location>
</feature>
<dbReference type="EMBL" id="HACA01001008">
    <property type="protein sequence ID" value="CDW18369.1"/>
    <property type="molecule type" value="Transcribed_RNA"/>
</dbReference>